<dbReference type="AlphaFoldDB" id="A0A8I0EV75"/>
<proteinExistence type="predicted"/>
<gene>
    <name evidence="2" type="ORF">IBG24_06500</name>
</gene>
<evidence type="ECO:0000313" key="2">
    <source>
        <dbReference type="EMBL" id="MBC9225957.1"/>
    </source>
</evidence>
<feature type="transmembrane region" description="Helical" evidence="1">
    <location>
        <begin position="16"/>
        <end position="38"/>
    </location>
</feature>
<keyword evidence="1" id="KW-1133">Transmembrane helix</keyword>
<dbReference type="EMBL" id="JACTVM010000001">
    <property type="protein sequence ID" value="MBC9225957.1"/>
    <property type="molecule type" value="Genomic_DNA"/>
</dbReference>
<organism evidence="2 3">
    <name type="scientific">Aeromicrobium senzhongii</name>
    <dbReference type="NCBI Taxonomy" id="2663859"/>
    <lineage>
        <taxon>Bacteria</taxon>
        <taxon>Bacillati</taxon>
        <taxon>Actinomycetota</taxon>
        <taxon>Actinomycetes</taxon>
        <taxon>Propionibacteriales</taxon>
        <taxon>Nocardioidaceae</taxon>
        <taxon>Aeromicrobium</taxon>
    </lineage>
</organism>
<keyword evidence="1" id="KW-0472">Membrane</keyword>
<protein>
    <submittedName>
        <fullName evidence="2">Uncharacterized protein</fullName>
    </submittedName>
</protein>
<evidence type="ECO:0000256" key="1">
    <source>
        <dbReference type="SAM" id="Phobius"/>
    </source>
</evidence>
<accession>A0A8I0EV75</accession>
<comment type="caution">
    <text evidence="2">The sequence shown here is derived from an EMBL/GenBank/DDBJ whole genome shotgun (WGS) entry which is preliminary data.</text>
</comment>
<name>A0A8I0EV75_9ACTN</name>
<sequence length="181" mass="20244">MTVPAPRRVVFARGQWWGGVPFIVELCMVGTIIALVLMASLGEFGWFVLFLIGLCAPIAAGTIIAADWALRAGRVSYDVEGQRVFARRGRRVLASFDISDFDEVAIRERLTWANTLWKGSSFSPFFFNLQGLPYLEATKTINRWEQERIVFPPILIWGKKSCDAAEATLRGELSRSGAEQN</sequence>
<keyword evidence="1" id="KW-0812">Transmembrane</keyword>
<feature type="transmembrane region" description="Helical" evidence="1">
    <location>
        <begin position="44"/>
        <end position="66"/>
    </location>
</feature>
<reference evidence="2" key="1">
    <citation type="submission" date="2020-09" db="EMBL/GenBank/DDBJ databases">
        <title>Novel species in genus Aeromicrobium.</title>
        <authorList>
            <person name="Zhang G."/>
        </authorList>
    </citation>
    <scope>NUCLEOTIDE SEQUENCE</scope>
    <source>
        <strain evidence="2">Zg-636</strain>
    </source>
</reference>
<evidence type="ECO:0000313" key="3">
    <source>
        <dbReference type="Proteomes" id="UP000620591"/>
    </source>
</evidence>
<dbReference type="Proteomes" id="UP000620591">
    <property type="component" value="Unassembled WGS sequence"/>
</dbReference>
<dbReference type="RefSeq" id="WP_187768958.1">
    <property type="nucleotide sequence ID" value="NZ_JACTVM010000001.1"/>
</dbReference>